<proteinExistence type="predicted"/>
<dbReference type="EMBL" id="ML208347">
    <property type="protein sequence ID" value="TFK68627.1"/>
    <property type="molecule type" value="Genomic_DNA"/>
</dbReference>
<evidence type="ECO:0000313" key="2">
    <source>
        <dbReference type="Proteomes" id="UP000308600"/>
    </source>
</evidence>
<gene>
    <name evidence="1" type="ORF">BDN72DRAFT_662563</name>
</gene>
<evidence type="ECO:0000313" key="1">
    <source>
        <dbReference type="EMBL" id="TFK68627.1"/>
    </source>
</evidence>
<name>A0ACD3ASX0_9AGAR</name>
<protein>
    <submittedName>
        <fullName evidence="1">Uncharacterized protein</fullName>
    </submittedName>
</protein>
<keyword evidence="2" id="KW-1185">Reference proteome</keyword>
<organism evidence="1 2">
    <name type="scientific">Pluteus cervinus</name>
    <dbReference type="NCBI Taxonomy" id="181527"/>
    <lineage>
        <taxon>Eukaryota</taxon>
        <taxon>Fungi</taxon>
        <taxon>Dikarya</taxon>
        <taxon>Basidiomycota</taxon>
        <taxon>Agaricomycotina</taxon>
        <taxon>Agaricomycetes</taxon>
        <taxon>Agaricomycetidae</taxon>
        <taxon>Agaricales</taxon>
        <taxon>Pluteineae</taxon>
        <taxon>Pluteaceae</taxon>
        <taxon>Pluteus</taxon>
    </lineage>
</organism>
<reference evidence="1 2" key="1">
    <citation type="journal article" date="2019" name="Nat. Ecol. Evol.">
        <title>Megaphylogeny resolves global patterns of mushroom evolution.</title>
        <authorList>
            <person name="Varga T."/>
            <person name="Krizsan K."/>
            <person name="Foldi C."/>
            <person name="Dima B."/>
            <person name="Sanchez-Garcia M."/>
            <person name="Sanchez-Ramirez S."/>
            <person name="Szollosi G.J."/>
            <person name="Szarkandi J.G."/>
            <person name="Papp V."/>
            <person name="Albert L."/>
            <person name="Andreopoulos W."/>
            <person name="Angelini C."/>
            <person name="Antonin V."/>
            <person name="Barry K.W."/>
            <person name="Bougher N.L."/>
            <person name="Buchanan P."/>
            <person name="Buyck B."/>
            <person name="Bense V."/>
            <person name="Catcheside P."/>
            <person name="Chovatia M."/>
            <person name="Cooper J."/>
            <person name="Damon W."/>
            <person name="Desjardin D."/>
            <person name="Finy P."/>
            <person name="Geml J."/>
            <person name="Haridas S."/>
            <person name="Hughes K."/>
            <person name="Justo A."/>
            <person name="Karasinski D."/>
            <person name="Kautmanova I."/>
            <person name="Kiss B."/>
            <person name="Kocsube S."/>
            <person name="Kotiranta H."/>
            <person name="LaButti K.M."/>
            <person name="Lechner B.E."/>
            <person name="Liimatainen K."/>
            <person name="Lipzen A."/>
            <person name="Lukacs Z."/>
            <person name="Mihaltcheva S."/>
            <person name="Morgado L.N."/>
            <person name="Niskanen T."/>
            <person name="Noordeloos M.E."/>
            <person name="Ohm R.A."/>
            <person name="Ortiz-Santana B."/>
            <person name="Ovrebo C."/>
            <person name="Racz N."/>
            <person name="Riley R."/>
            <person name="Savchenko A."/>
            <person name="Shiryaev A."/>
            <person name="Soop K."/>
            <person name="Spirin V."/>
            <person name="Szebenyi C."/>
            <person name="Tomsovsky M."/>
            <person name="Tulloss R.E."/>
            <person name="Uehling J."/>
            <person name="Grigoriev I.V."/>
            <person name="Vagvolgyi C."/>
            <person name="Papp T."/>
            <person name="Martin F.M."/>
            <person name="Miettinen O."/>
            <person name="Hibbett D.S."/>
            <person name="Nagy L.G."/>
        </authorList>
    </citation>
    <scope>NUCLEOTIDE SEQUENCE [LARGE SCALE GENOMIC DNA]</scope>
    <source>
        <strain evidence="1 2">NL-1719</strain>
    </source>
</reference>
<dbReference type="Proteomes" id="UP000308600">
    <property type="component" value="Unassembled WGS sequence"/>
</dbReference>
<accession>A0ACD3ASX0</accession>
<sequence>MLKLRNRSSTRDRTYSQRWLLIASSDAGTYPATIGKRTVSATISLLVGLGTNSHHDLWTRALRSSLLTDLQMATIHQHRWTPSHGFHGSKAWYCGV</sequence>